<evidence type="ECO:0000313" key="1">
    <source>
        <dbReference type="EMBL" id="MDI5965813.1"/>
    </source>
</evidence>
<dbReference type="RefSeq" id="WP_271322975.1">
    <property type="nucleotide sequence ID" value="NZ_JAAGKO020000040.1"/>
</dbReference>
<protein>
    <submittedName>
        <fullName evidence="1">Uncharacterized protein</fullName>
    </submittedName>
</protein>
<evidence type="ECO:0000313" key="2">
    <source>
        <dbReference type="Proteomes" id="UP001156398"/>
    </source>
</evidence>
<sequence length="90" mass="10053">MTHRNRAAHTLVRHQPIADALREVPGLELPVGTYSARHNAKNVAYRIIHAYRLPYYEPAGSYTARCEDTEMGTAVYARYVGERAAIPNAA</sequence>
<accession>A0ABT6W4Y4</accession>
<reference evidence="1 2" key="1">
    <citation type="submission" date="2023-05" db="EMBL/GenBank/DDBJ databases">
        <title>Streptantibioticus silvisoli sp. nov., acidotolerant actinomycetes 1 from pine litter.</title>
        <authorList>
            <person name="Swiecimska M."/>
            <person name="Golinska P."/>
            <person name="Sangal V."/>
            <person name="Wachnowicz B."/>
            <person name="Goodfellow M."/>
        </authorList>
    </citation>
    <scope>NUCLEOTIDE SEQUENCE [LARGE SCALE GENOMIC DNA]</scope>
    <source>
        <strain evidence="1 2">SL54</strain>
    </source>
</reference>
<proteinExistence type="predicted"/>
<gene>
    <name evidence="1" type="ORF">POF43_024305</name>
</gene>
<organism evidence="1 2">
    <name type="scientific">Streptantibioticus silvisoli</name>
    <dbReference type="NCBI Taxonomy" id="2705255"/>
    <lineage>
        <taxon>Bacteria</taxon>
        <taxon>Bacillati</taxon>
        <taxon>Actinomycetota</taxon>
        <taxon>Actinomycetes</taxon>
        <taxon>Kitasatosporales</taxon>
        <taxon>Streptomycetaceae</taxon>
        <taxon>Streptantibioticus</taxon>
    </lineage>
</organism>
<dbReference type="EMBL" id="JAAGKO020000040">
    <property type="protein sequence ID" value="MDI5965813.1"/>
    <property type="molecule type" value="Genomic_DNA"/>
</dbReference>
<keyword evidence="2" id="KW-1185">Reference proteome</keyword>
<name>A0ABT6W4Y4_9ACTN</name>
<dbReference type="Proteomes" id="UP001156398">
    <property type="component" value="Unassembled WGS sequence"/>
</dbReference>
<comment type="caution">
    <text evidence="1">The sequence shown here is derived from an EMBL/GenBank/DDBJ whole genome shotgun (WGS) entry which is preliminary data.</text>
</comment>